<sequence>MITLGVIGVVAALTLPSIVQQKNDKEAIVILKKMYSAIDNAYRIAIVENGSPDTWTSETNTKKIQQDFADVIESYMKVVKREDNYSLSMKAVNNSSYASGVAASVFMLQDGTGIVFPNKLWTSNNCTANGQLRNLNECMWIIADINGVDKKPNRLGEDMFYFILTKNKVQPAGVTGYWGIWRCRPDKAGDDGEGIGCTAYALMHENRAYLKCKTGREAVCGKLKY</sequence>
<accession>A0A9D1EXA7</accession>
<gene>
    <name evidence="2" type="ORF">IAC10_00650</name>
</gene>
<proteinExistence type="predicted"/>
<feature type="domain" description="DUF6613" evidence="1">
    <location>
        <begin position="18"/>
        <end position="168"/>
    </location>
</feature>
<evidence type="ECO:0000313" key="3">
    <source>
        <dbReference type="Proteomes" id="UP000823928"/>
    </source>
</evidence>
<comment type="caution">
    <text evidence="2">The sequence shown here is derived from an EMBL/GenBank/DDBJ whole genome shotgun (WGS) entry which is preliminary data.</text>
</comment>
<reference evidence="2" key="1">
    <citation type="submission" date="2020-10" db="EMBL/GenBank/DDBJ databases">
        <authorList>
            <person name="Gilroy R."/>
        </authorList>
    </citation>
    <scope>NUCLEOTIDE SEQUENCE</scope>
    <source>
        <strain evidence="2">6276</strain>
    </source>
</reference>
<dbReference type="AlphaFoldDB" id="A0A9D1EXA7"/>
<reference evidence="2" key="2">
    <citation type="journal article" date="2021" name="PeerJ">
        <title>Extensive microbial diversity within the chicken gut microbiome revealed by metagenomics and culture.</title>
        <authorList>
            <person name="Gilroy R."/>
            <person name="Ravi A."/>
            <person name="Getino M."/>
            <person name="Pursley I."/>
            <person name="Horton D.L."/>
            <person name="Alikhan N.F."/>
            <person name="Baker D."/>
            <person name="Gharbi K."/>
            <person name="Hall N."/>
            <person name="Watson M."/>
            <person name="Adriaenssens E.M."/>
            <person name="Foster-Nyarko E."/>
            <person name="Jarju S."/>
            <person name="Secka A."/>
            <person name="Antonio M."/>
            <person name="Oren A."/>
            <person name="Chaudhuri R.R."/>
            <person name="La Ragione R."/>
            <person name="Hildebrand F."/>
            <person name="Pallen M.J."/>
        </authorList>
    </citation>
    <scope>NUCLEOTIDE SEQUENCE</scope>
    <source>
        <strain evidence="2">6276</strain>
    </source>
</reference>
<dbReference type="Pfam" id="PF20318">
    <property type="entry name" value="DUF6613"/>
    <property type="match status" value="1"/>
</dbReference>
<protein>
    <recommendedName>
        <fullName evidence="1">DUF6613 domain-containing protein</fullName>
    </recommendedName>
</protein>
<evidence type="ECO:0000259" key="1">
    <source>
        <dbReference type="Pfam" id="PF20318"/>
    </source>
</evidence>
<dbReference type="Proteomes" id="UP000823928">
    <property type="component" value="Unassembled WGS sequence"/>
</dbReference>
<dbReference type="EMBL" id="DVIU01000015">
    <property type="protein sequence ID" value="HIS35127.1"/>
    <property type="molecule type" value="Genomic_DNA"/>
</dbReference>
<evidence type="ECO:0000313" key="2">
    <source>
        <dbReference type="EMBL" id="HIS35127.1"/>
    </source>
</evidence>
<name>A0A9D1EXA7_9BACT</name>
<organism evidence="2 3">
    <name type="scientific">Candidatus Scatousia excrementigallinarum</name>
    <dbReference type="NCBI Taxonomy" id="2840935"/>
    <lineage>
        <taxon>Bacteria</taxon>
        <taxon>Candidatus Scatousia</taxon>
    </lineage>
</organism>
<dbReference type="InterPro" id="IPR046721">
    <property type="entry name" value="DUF6613"/>
</dbReference>